<proteinExistence type="predicted"/>
<feature type="compositionally biased region" description="Low complexity" evidence="1">
    <location>
        <begin position="157"/>
        <end position="166"/>
    </location>
</feature>
<reference evidence="2" key="1">
    <citation type="submission" date="2024-07" db="EMBL/GenBank/DDBJ databases">
        <authorList>
            <person name="Yu S.T."/>
        </authorList>
    </citation>
    <scope>NUCLEOTIDE SEQUENCE</scope>
    <source>
        <strain evidence="2">R21</strain>
    </source>
</reference>
<protein>
    <recommendedName>
        <fullName evidence="3">Agglutinin receptor</fullName>
    </recommendedName>
</protein>
<name>A0AB39PJQ0_9ACTN</name>
<sequence>MTTPGFRPTHVVPQEGMAAWESPDPSRPTVPLDALLPVQLLDRLGDWARIACANDWSAWVDGRLLVAVPQAPPAASSPLARTADPRPLLARVEEALIGYRGAAEDLAAGRLDGESFRARTRGQRVGVVVDGESLWLYDADHERWVYCDGTRLSTFAAAGDPSAAPDPGDDAREAAPEQQEPPLPAQEPAAEGHEPTRLVREATPSGHDPTRVVQAAAADGREPARPVQESARDGHGPTRRAQEPAPDGQEPTQVVQELTPDGHEPTRLVPRVPDDQGDR</sequence>
<gene>
    <name evidence="2" type="ORF">AB5J56_43245</name>
</gene>
<evidence type="ECO:0000256" key="1">
    <source>
        <dbReference type="SAM" id="MobiDB-lite"/>
    </source>
</evidence>
<feature type="region of interest" description="Disordered" evidence="1">
    <location>
        <begin position="157"/>
        <end position="279"/>
    </location>
</feature>
<accession>A0AB39PJQ0</accession>
<dbReference type="RefSeq" id="WP_369241694.1">
    <property type="nucleotide sequence ID" value="NZ_CP163435.1"/>
</dbReference>
<feature type="compositionally biased region" description="Basic and acidic residues" evidence="1">
    <location>
        <begin position="190"/>
        <end position="200"/>
    </location>
</feature>
<evidence type="ECO:0000313" key="2">
    <source>
        <dbReference type="EMBL" id="XDQ31108.1"/>
    </source>
</evidence>
<dbReference type="EMBL" id="CP163435">
    <property type="protein sequence ID" value="XDQ31108.1"/>
    <property type="molecule type" value="Genomic_DNA"/>
</dbReference>
<organism evidence="2">
    <name type="scientific">Streptomyces sp. R21</name>
    <dbReference type="NCBI Taxonomy" id="3238627"/>
    <lineage>
        <taxon>Bacteria</taxon>
        <taxon>Bacillati</taxon>
        <taxon>Actinomycetota</taxon>
        <taxon>Actinomycetes</taxon>
        <taxon>Kitasatosporales</taxon>
        <taxon>Streptomycetaceae</taxon>
        <taxon>Streptomyces</taxon>
    </lineage>
</organism>
<feature type="compositionally biased region" description="Basic and acidic residues" evidence="1">
    <location>
        <begin position="219"/>
        <end position="242"/>
    </location>
</feature>
<dbReference type="AlphaFoldDB" id="A0AB39PJQ0"/>
<evidence type="ECO:0008006" key="3">
    <source>
        <dbReference type="Google" id="ProtNLM"/>
    </source>
</evidence>
<feature type="region of interest" description="Disordered" evidence="1">
    <location>
        <begin position="1"/>
        <end position="26"/>
    </location>
</feature>
<feature type="compositionally biased region" description="Basic and acidic residues" evidence="1">
    <location>
        <begin position="260"/>
        <end position="279"/>
    </location>
</feature>